<dbReference type="SUPFAM" id="SSF47413">
    <property type="entry name" value="lambda repressor-like DNA-binding domains"/>
    <property type="match status" value="1"/>
</dbReference>
<reference evidence="9 10" key="1">
    <citation type="submission" date="2018-12" db="EMBL/GenBank/DDBJ databases">
        <title>A novel vanA-carrying plasmid in a clinical isolate of Enterococcus avium.</title>
        <authorList>
            <person name="Bernasconi O.J."/>
            <person name="Luzzaro F."/>
            <person name="Endimiani A."/>
        </authorList>
    </citation>
    <scope>NUCLEOTIDE SEQUENCE [LARGE SCALE GENOMIC DNA]</scope>
    <source>
        <strain evidence="9 10">LC0559/18</strain>
    </source>
</reference>
<gene>
    <name evidence="9" type="ORF">EK398_17180</name>
</gene>
<evidence type="ECO:0000256" key="7">
    <source>
        <dbReference type="RuleBase" id="RU003991"/>
    </source>
</evidence>
<evidence type="ECO:0000313" key="9">
    <source>
        <dbReference type="EMBL" id="RVU96424.1"/>
    </source>
</evidence>
<evidence type="ECO:0000256" key="3">
    <source>
        <dbReference type="ARBA" id="ARBA00022801"/>
    </source>
</evidence>
<dbReference type="InterPro" id="IPR001387">
    <property type="entry name" value="Cro/C1-type_HTH"/>
</dbReference>
<dbReference type="GO" id="GO:0003677">
    <property type="term" value="F:DNA binding"/>
    <property type="evidence" value="ECO:0007669"/>
    <property type="project" value="InterPro"/>
</dbReference>
<dbReference type="Gene3D" id="2.10.109.10">
    <property type="entry name" value="Umud Fragment, subunit A"/>
    <property type="match status" value="1"/>
</dbReference>
<dbReference type="Pfam" id="PF01381">
    <property type="entry name" value="HTH_3"/>
    <property type="match status" value="1"/>
</dbReference>
<dbReference type="GO" id="GO:0006355">
    <property type="term" value="P:regulation of DNA-templated transcription"/>
    <property type="evidence" value="ECO:0007669"/>
    <property type="project" value="InterPro"/>
</dbReference>
<evidence type="ECO:0000259" key="8">
    <source>
        <dbReference type="PROSITE" id="PS50943"/>
    </source>
</evidence>
<sequence length="198" mass="21911">MENFDLKERREQLNLSQEEVAHAIGVTKATVSKWEKGDIANMKRDKISQLSKVLKVSPLSILGMEDVSSEKRVLIPILGVINCGNPILAEENIEGYQEEIEETLPSGNLFYLRTKGDSMMPTIQENSKVLIRQQPSVEDGEIAAVLVNGDTEATLKRIKHQNGIVMLLADNSKYAPIIITPETPAKILGKAVKVSFDL</sequence>
<dbReference type="SUPFAM" id="SSF51306">
    <property type="entry name" value="LexA/Signal peptidase"/>
    <property type="match status" value="1"/>
</dbReference>
<dbReference type="Pfam" id="PF00717">
    <property type="entry name" value="Peptidase_S24"/>
    <property type="match status" value="1"/>
</dbReference>
<dbReference type="PANTHER" id="PTHR33516">
    <property type="entry name" value="LEXA REPRESSOR"/>
    <property type="match status" value="1"/>
</dbReference>
<evidence type="ECO:0000256" key="2">
    <source>
        <dbReference type="ARBA" id="ARBA00022763"/>
    </source>
</evidence>
<evidence type="ECO:0000256" key="1">
    <source>
        <dbReference type="ARBA" id="ARBA00007484"/>
    </source>
</evidence>
<keyword evidence="6" id="KW-0742">SOS response</keyword>
<dbReference type="PANTHER" id="PTHR33516:SF2">
    <property type="entry name" value="LEXA REPRESSOR-RELATED"/>
    <property type="match status" value="1"/>
</dbReference>
<organism evidence="9 10">
    <name type="scientific">Enterococcus avium</name>
    <name type="common">Streptococcus avium</name>
    <dbReference type="NCBI Taxonomy" id="33945"/>
    <lineage>
        <taxon>Bacteria</taxon>
        <taxon>Bacillati</taxon>
        <taxon>Bacillota</taxon>
        <taxon>Bacilli</taxon>
        <taxon>Lactobacillales</taxon>
        <taxon>Enterococcaceae</taxon>
        <taxon>Enterococcus</taxon>
    </lineage>
</organism>
<dbReference type="CDD" id="cd00093">
    <property type="entry name" value="HTH_XRE"/>
    <property type="match status" value="1"/>
</dbReference>
<dbReference type="PRINTS" id="PR00726">
    <property type="entry name" value="LEXASERPTASE"/>
</dbReference>
<dbReference type="Gene3D" id="1.10.260.40">
    <property type="entry name" value="lambda repressor-like DNA-binding domains"/>
    <property type="match status" value="1"/>
</dbReference>
<dbReference type="InterPro" id="IPR010982">
    <property type="entry name" value="Lambda_DNA-bd_dom_sf"/>
</dbReference>
<comment type="caution">
    <text evidence="9">The sequence shown here is derived from an EMBL/GenBank/DDBJ whole genome shotgun (WGS) entry which is preliminary data.</text>
</comment>
<keyword evidence="2" id="KW-0227">DNA damage</keyword>
<dbReference type="InterPro" id="IPR006197">
    <property type="entry name" value="Peptidase_S24_LexA"/>
</dbReference>
<dbReference type="InterPro" id="IPR036286">
    <property type="entry name" value="LexA/Signal_pep-like_sf"/>
</dbReference>
<dbReference type="GO" id="GO:0009432">
    <property type="term" value="P:SOS response"/>
    <property type="evidence" value="ECO:0007669"/>
    <property type="project" value="UniProtKB-KW"/>
</dbReference>
<comment type="similarity">
    <text evidence="1 7">Belongs to the peptidase S24 family.</text>
</comment>
<evidence type="ECO:0000256" key="6">
    <source>
        <dbReference type="ARBA" id="ARBA00023236"/>
    </source>
</evidence>
<dbReference type="EMBL" id="RYZS01000001">
    <property type="protein sequence ID" value="RVU96424.1"/>
    <property type="molecule type" value="Genomic_DNA"/>
</dbReference>
<dbReference type="GO" id="GO:0016787">
    <property type="term" value="F:hydrolase activity"/>
    <property type="evidence" value="ECO:0007669"/>
    <property type="project" value="UniProtKB-KW"/>
</dbReference>
<proteinExistence type="inferred from homology"/>
<feature type="domain" description="HTH cro/C1-type" evidence="8">
    <location>
        <begin position="6"/>
        <end position="62"/>
    </location>
</feature>
<name>A0A437US05_ENTAV</name>
<evidence type="ECO:0000256" key="4">
    <source>
        <dbReference type="ARBA" id="ARBA00022813"/>
    </source>
</evidence>
<keyword evidence="3 7" id="KW-0378">Hydrolase</keyword>
<accession>A0A437US05</accession>
<protein>
    <submittedName>
        <fullName evidence="9">Helix-turn-helix domain-containing protein</fullName>
    </submittedName>
</protein>
<dbReference type="CDD" id="cd06529">
    <property type="entry name" value="S24_LexA-like"/>
    <property type="match status" value="1"/>
</dbReference>
<dbReference type="PROSITE" id="PS50943">
    <property type="entry name" value="HTH_CROC1"/>
    <property type="match status" value="1"/>
</dbReference>
<dbReference type="GO" id="GO:0006281">
    <property type="term" value="P:DNA repair"/>
    <property type="evidence" value="ECO:0007669"/>
    <property type="project" value="UniProtKB-KW"/>
</dbReference>
<dbReference type="RefSeq" id="WP_127979651.1">
    <property type="nucleotide sequence ID" value="NZ_JARPWK010000061.1"/>
</dbReference>
<dbReference type="Proteomes" id="UP000288388">
    <property type="component" value="Unassembled WGS sequence"/>
</dbReference>
<keyword evidence="4 7" id="KW-0068">Autocatalytic cleavage</keyword>
<dbReference type="InterPro" id="IPR039418">
    <property type="entry name" value="LexA-like"/>
</dbReference>
<dbReference type="InterPro" id="IPR050077">
    <property type="entry name" value="LexA_repressor"/>
</dbReference>
<dbReference type="InterPro" id="IPR015927">
    <property type="entry name" value="Peptidase_S24_S26A/B/C"/>
</dbReference>
<evidence type="ECO:0000256" key="5">
    <source>
        <dbReference type="ARBA" id="ARBA00023204"/>
    </source>
</evidence>
<keyword evidence="5" id="KW-0234">DNA repair</keyword>
<dbReference type="AlphaFoldDB" id="A0A437US05"/>
<evidence type="ECO:0000313" key="10">
    <source>
        <dbReference type="Proteomes" id="UP000288388"/>
    </source>
</evidence>
<dbReference type="SMART" id="SM00530">
    <property type="entry name" value="HTH_XRE"/>
    <property type="match status" value="1"/>
</dbReference>